<proteinExistence type="predicted"/>
<keyword evidence="3" id="KW-1185">Reference proteome</keyword>
<dbReference type="Proteomes" id="UP001562425">
    <property type="component" value="Unassembled WGS sequence"/>
</dbReference>
<protein>
    <recommendedName>
        <fullName evidence="1">Integrator complex subunit 7 C-terminal domain-containing protein</fullName>
    </recommendedName>
</protein>
<dbReference type="InterPro" id="IPR054519">
    <property type="entry name" value="INTS7_C"/>
</dbReference>
<dbReference type="AlphaFoldDB" id="A0ABD1CAK3"/>
<dbReference type="EMBL" id="JBEHCU010014418">
    <property type="protein sequence ID" value="KAL1373400.1"/>
    <property type="molecule type" value="Genomic_DNA"/>
</dbReference>
<evidence type="ECO:0000259" key="1">
    <source>
        <dbReference type="Pfam" id="PF22965"/>
    </source>
</evidence>
<comment type="caution">
    <text evidence="2">The sequence shown here is derived from an EMBL/GenBank/DDBJ whole genome shotgun (WGS) entry which is preliminary data.</text>
</comment>
<evidence type="ECO:0000313" key="2">
    <source>
        <dbReference type="EMBL" id="KAL1373400.1"/>
    </source>
</evidence>
<evidence type="ECO:0000313" key="3">
    <source>
        <dbReference type="Proteomes" id="UP001562425"/>
    </source>
</evidence>
<name>A0ABD1CAK3_CULPP</name>
<sequence>MLSVLQNTSVKLALTPQPRVIGEPIFVQPSSNLVVKVEGVIQHHGKKPSVYRSIESVQLTLSSQPMPTRPNDVKWFLKGGSKIRLQRLQLPDGTLMKTGVFRAGLSAKSLPTELYDDKPGESKTGGDRSSVGTVSCACKGFLFQRFETDRSFVDFVVETAFSVPEENSGGNQEVANEILELAGENQGEAFEHLFLCYSEPAGISQS</sequence>
<organism evidence="2 3">
    <name type="scientific">Culex pipiens pipiens</name>
    <name type="common">Northern house mosquito</name>
    <dbReference type="NCBI Taxonomy" id="38569"/>
    <lineage>
        <taxon>Eukaryota</taxon>
        <taxon>Metazoa</taxon>
        <taxon>Ecdysozoa</taxon>
        <taxon>Arthropoda</taxon>
        <taxon>Hexapoda</taxon>
        <taxon>Insecta</taxon>
        <taxon>Pterygota</taxon>
        <taxon>Neoptera</taxon>
        <taxon>Endopterygota</taxon>
        <taxon>Diptera</taxon>
        <taxon>Nematocera</taxon>
        <taxon>Culicoidea</taxon>
        <taxon>Culicidae</taxon>
        <taxon>Culicinae</taxon>
        <taxon>Culicini</taxon>
        <taxon>Culex</taxon>
        <taxon>Culex</taxon>
    </lineage>
</organism>
<dbReference type="Pfam" id="PF22965">
    <property type="entry name" value="INTS7_C"/>
    <property type="match status" value="1"/>
</dbReference>
<reference evidence="2 3" key="1">
    <citation type="submission" date="2024-05" db="EMBL/GenBank/DDBJ databases">
        <title>Culex pipiens pipiens assembly and annotation.</title>
        <authorList>
            <person name="Alout H."/>
            <person name="Durand T."/>
        </authorList>
    </citation>
    <scope>NUCLEOTIDE SEQUENCE [LARGE SCALE GENOMIC DNA]</scope>
    <source>
        <strain evidence="2">HA-2024</strain>
        <tissue evidence="2">Whole body</tissue>
    </source>
</reference>
<gene>
    <name evidence="2" type="ORF">pipiens_018681</name>
</gene>
<accession>A0ABD1CAK3</accession>
<feature type="domain" description="Integrator complex subunit 7 C-terminal" evidence="1">
    <location>
        <begin position="11"/>
        <end position="74"/>
    </location>
</feature>